<dbReference type="Pfam" id="PF12174">
    <property type="entry name" value="RST"/>
    <property type="match status" value="1"/>
</dbReference>
<dbReference type="OrthoDB" id="6133115at2759"/>
<dbReference type="InterPro" id="IPR022003">
    <property type="entry name" value="RST"/>
</dbReference>
<dbReference type="EMBL" id="SWLB01000008">
    <property type="protein sequence ID" value="KAF3335964.1"/>
    <property type="molecule type" value="Genomic_DNA"/>
</dbReference>
<evidence type="ECO:0000256" key="1">
    <source>
        <dbReference type="ARBA" id="ARBA00004123"/>
    </source>
</evidence>
<feature type="domain" description="RST" evidence="7">
    <location>
        <begin position="442"/>
        <end position="513"/>
    </location>
</feature>
<evidence type="ECO:0000256" key="2">
    <source>
        <dbReference type="ARBA" id="ARBA00022473"/>
    </source>
</evidence>
<dbReference type="PROSITE" id="PS51879">
    <property type="entry name" value="RST"/>
    <property type="match status" value="1"/>
</dbReference>
<dbReference type="AlphaFoldDB" id="A0A833R638"/>
<dbReference type="PANTHER" id="PTHR32263">
    <property type="entry name" value="INACTIVE POLY [ADP-RIBOSE] POLYMERASE SRO4-RELATED"/>
    <property type="match status" value="1"/>
</dbReference>
<comment type="caution">
    <text evidence="8">The sequence shown here is derived from an EMBL/GenBank/DDBJ whole genome shotgun (WGS) entry which is preliminary data.</text>
</comment>
<proteinExistence type="predicted"/>
<evidence type="ECO:0000256" key="4">
    <source>
        <dbReference type="ARBA" id="ARBA00023242"/>
    </source>
</evidence>
<dbReference type="GO" id="GO:0003950">
    <property type="term" value="F:NAD+ poly-ADP-ribosyltransferase activity"/>
    <property type="evidence" value="ECO:0007669"/>
    <property type="project" value="InterPro"/>
</dbReference>
<name>A0A833R638_9POAL</name>
<evidence type="ECO:0000313" key="9">
    <source>
        <dbReference type="Proteomes" id="UP000623129"/>
    </source>
</evidence>
<keyword evidence="3" id="KW-0346">Stress response</keyword>
<dbReference type="InterPro" id="IPR057823">
    <property type="entry name" value="WWE_RCD1"/>
</dbReference>
<feature type="region of interest" description="Disordered" evidence="5">
    <location>
        <begin position="144"/>
        <end position="168"/>
    </location>
</feature>
<gene>
    <name evidence="8" type="ORF">FCM35_KLT20471</name>
</gene>
<evidence type="ECO:0000259" key="6">
    <source>
        <dbReference type="PROSITE" id="PS51059"/>
    </source>
</evidence>
<accession>A0A833R638</accession>
<reference evidence="8" key="1">
    <citation type="submission" date="2020-01" db="EMBL/GenBank/DDBJ databases">
        <title>Genome sequence of Kobresia littledalei, the first chromosome-level genome in the family Cyperaceae.</title>
        <authorList>
            <person name="Qu G."/>
        </authorList>
    </citation>
    <scope>NUCLEOTIDE SEQUENCE</scope>
    <source>
        <strain evidence="8">C.B.Clarke</strain>
        <tissue evidence="8">Leaf</tissue>
    </source>
</reference>
<dbReference type="PANTHER" id="PTHR32263:SF5">
    <property type="entry name" value="INACTIVE POLY [ADP-RIBOSE] POLYMERASE SRO1-RELATED"/>
    <property type="match status" value="1"/>
</dbReference>
<dbReference type="Proteomes" id="UP000623129">
    <property type="component" value="Unassembled WGS sequence"/>
</dbReference>
<keyword evidence="9" id="KW-1185">Reference proteome</keyword>
<organism evidence="8 9">
    <name type="scientific">Carex littledalei</name>
    <dbReference type="NCBI Taxonomy" id="544730"/>
    <lineage>
        <taxon>Eukaryota</taxon>
        <taxon>Viridiplantae</taxon>
        <taxon>Streptophyta</taxon>
        <taxon>Embryophyta</taxon>
        <taxon>Tracheophyta</taxon>
        <taxon>Spermatophyta</taxon>
        <taxon>Magnoliopsida</taxon>
        <taxon>Liliopsida</taxon>
        <taxon>Poales</taxon>
        <taxon>Cyperaceae</taxon>
        <taxon>Cyperoideae</taxon>
        <taxon>Cariceae</taxon>
        <taxon>Carex</taxon>
        <taxon>Carex subgen. Euthyceras</taxon>
    </lineage>
</organism>
<evidence type="ECO:0000256" key="3">
    <source>
        <dbReference type="ARBA" id="ARBA00023016"/>
    </source>
</evidence>
<evidence type="ECO:0000313" key="8">
    <source>
        <dbReference type="EMBL" id="KAF3335964.1"/>
    </source>
</evidence>
<dbReference type="InterPro" id="IPR012317">
    <property type="entry name" value="Poly(ADP-ribose)pol_cat_dom"/>
</dbReference>
<dbReference type="Gene3D" id="3.90.228.10">
    <property type="match status" value="1"/>
</dbReference>
<keyword evidence="4" id="KW-0539">Nucleus</keyword>
<feature type="region of interest" description="Disordered" evidence="5">
    <location>
        <begin position="1"/>
        <end position="38"/>
    </location>
</feature>
<dbReference type="SUPFAM" id="SSF56399">
    <property type="entry name" value="ADP-ribosylation"/>
    <property type="match status" value="1"/>
</dbReference>
<dbReference type="GO" id="GO:0005634">
    <property type="term" value="C:nucleus"/>
    <property type="evidence" value="ECO:0007669"/>
    <property type="project" value="UniProtKB-SubCell"/>
</dbReference>
<dbReference type="InterPro" id="IPR044964">
    <property type="entry name" value="RCD1/SRO1-5"/>
</dbReference>
<comment type="subcellular location">
    <subcellularLocation>
        <location evidence="1">Nucleus</location>
    </subcellularLocation>
</comment>
<evidence type="ECO:0000256" key="5">
    <source>
        <dbReference type="SAM" id="MobiDB-lite"/>
    </source>
</evidence>
<feature type="domain" description="PARP catalytic" evidence="6">
    <location>
        <begin position="186"/>
        <end position="404"/>
    </location>
</feature>
<dbReference type="Pfam" id="PF23467">
    <property type="entry name" value="WWE_5"/>
    <property type="match status" value="1"/>
</dbReference>
<keyword evidence="2" id="KW-0217">Developmental protein</keyword>
<evidence type="ECO:0000259" key="7">
    <source>
        <dbReference type="PROSITE" id="PS51879"/>
    </source>
</evidence>
<dbReference type="PROSITE" id="PS51059">
    <property type="entry name" value="PARP_CATALYTIC"/>
    <property type="match status" value="1"/>
</dbReference>
<sequence>MESTPEKALGNKQCIRNRDNSDNLKRKRIPSEQNHNPRLGRLIKNSYHNFMSSSLPSRVLVHEDGSWVDFPDQIVKLAQSDFKLKKAITEAKHGHQIVLLDFVHMVSVDQETGEQKPIAWIDEEGKCFFPELYSYCDHNGVNNTDAANPDASESDDESSNSDTNLVNENKRVKTVNCADTVETVGENDPSPLYPLHEKSSSLVNQHVGYAVKSMLLKGLGAIITEKDVLAVGTPLPDDMGRACFSLFQKEVEIMKSSRGNANVRYAWAACSKVDLDQMVARGVLQLGKPLNSPPFGIGTHLAPANCSNICASYSDADENGIIRMVLCRVIMGNVEVVQQGSKQTCPSNPNFDSGVDDVANPKHYVIWDMHVNMRVFPEFVVAIRMPSRAKESLVVRDSESNMSVVTSSSVPLSVLQGEGNIERSPAVAKNLSTPLLGGAQRAAPTSPWMPFSMLFAAISTKVSPQHMDLVNIHYEFFKNKKISRLDLVKKLRDIVGDKLLISTITRLQHKLPRVEGQETQGLWARMSVKP</sequence>
<protein>
    <submittedName>
        <fullName evidence="8">Putative inactive poly</fullName>
    </submittedName>
</protein>